<dbReference type="STRING" id="53346.A5802_002491"/>
<dbReference type="GO" id="GO:0009976">
    <property type="term" value="F:tocopherol cyclase activity"/>
    <property type="evidence" value="ECO:0007669"/>
    <property type="project" value="InterPro"/>
</dbReference>
<proteinExistence type="predicted"/>
<dbReference type="InterPro" id="IPR025893">
    <property type="entry name" value="Tocopherol_cyclase"/>
</dbReference>
<dbReference type="PANTHER" id="PTHR35309:SF4">
    <property type="entry name" value="TOCOPHEROL CYCLASE"/>
    <property type="match status" value="1"/>
</dbReference>
<reference evidence="1 2" key="1">
    <citation type="submission" date="2016-12" db="EMBL/GenBank/DDBJ databases">
        <authorList>
            <person name="Song W.-J."/>
            <person name="Kurnit D.M."/>
        </authorList>
    </citation>
    <scope>NUCLEOTIDE SEQUENCE [LARGE SCALE GENOMIC DNA]</scope>
    <source>
        <strain evidence="1 2">CGB1038-1_S1</strain>
    </source>
</reference>
<dbReference type="Pfam" id="PF14249">
    <property type="entry name" value="Tocopherol_cycl"/>
    <property type="match status" value="1"/>
</dbReference>
<organism evidence="1 2">
    <name type="scientific">Enterococcus mundtii</name>
    <dbReference type="NCBI Taxonomy" id="53346"/>
    <lineage>
        <taxon>Bacteria</taxon>
        <taxon>Bacillati</taxon>
        <taxon>Bacillota</taxon>
        <taxon>Bacilli</taxon>
        <taxon>Lactobacillales</taxon>
        <taxon>Enterococcaceae</taxon>
        <taxon>Enterococcus</taxon>
    </lineage>
</organism>
<protein>
    <recommendedName>
        <fullName evidence="3">Tocopherol cyclase</fullName>
    </recommendedName>
</protein>
<dbReference type="SUPFAM" id="SSF159245">
    <property type="entry name" value="AttH-like"/>
    <property type="match status" value="1"/>
</dbReference>
<evidence type="ECO:0000313" key="2">
    <source>
        <dbReference type="Proteomes" id="UP000189299"/>
    </source>
</evidence>
<accession>A0A1A6GC03</accession>
<dbReference type="OrthoDB" id="9772627at2"/>
<dbReference type="Proteomes" id="UP000189299">
    <property type="component" value="Unassembled WGS sequence"/>
</dbReference>
<dbReference type="PANTHER" id="PTHR35309">
    <property type="match status" value="1"/>
</dbReference>
<evidence type="ECO:0008006" key="3">
    <source>
        <dbReference type="Google" id="ProtNLM"/>
    </source>
</evidence>
<dbReference type="RefSeq" id="WP_019723774.1">
    <property type="nucleotide sequence ID" value="NZ_CABMMO010000002.1"/>
</dbReference>
<name>A0A1A6GC03_ENTMU</name>
<evidence type="ECO:0000313" key="1">
    <source>
        <dbReference type="EMBL" id="ONN44390.1"/>
    </source>
</evidence>
<sequence>MITTDKFYHGETKKAPFFEGWYFKHQIGDEVYAFIPGYSIGEQGEKCPFIQVINHESSEVFHFDREVFMASEDRLFVKIGENTFSEEGITLALRSPSLTIEGTISYGEFTPLKRSRYAPSIMGPFSYLSFMECYHGILSMKHSLEGTLSWNGQLIDFTNGIGYLEKDWGSSFPATYLWVQCNQFSDSDARFFFSAAEIPFLGFRFLGIISVLQVGGEEYRLSTYDGAKISEIFREEEHLIIRIQQKNIELEMQVLAKEGHALMAPQQGQMSRIIREKASTEMTLIVRENKQEIFHQKGKAAGFEEVGNLHGHEY</sequence>
<dbReference type="AlphaFoldDB" id="A0A1A6GC03"/>
<gene>
    <name evidence="1" type="ORF">BTN92_02925</name>
</gene>
<dbReference type="EMBL" id="MSTR01000002">
    <property type="protein sequence ID" value="ONN44390.1"/>
    <property type="molecule type" value="Genomic_DNA"/>
</dbReference>
<comment type="caution">
    <text evidence="1">The sequence shown here is derived from an EMBL/GenBank/DDBJ whole genome shotgun (WGS) entry which is preliminary data.</text>
</comment>